<evidence type="ECO:0000256" key="11">
    <source>
        <dbReference type="RuleBase" id="RU003357"/>
    </source>
</evidence>
<dbReference type="PANTHER" id="PTHR32552:SF82">
    <property type="entry name" value="FCUA PROTEIN"/>
    <property type="match status" value="1"/>
</dbReference>
<comment type="similarity">
    <text evidence="9 11">Belongs to the TonB-dependent receptor family.</text>
</comment>
<dbReference type="EMBL" id="LYMM01000084">
    <property type="protein sequence ID" value="PNU02118.1"/>
    <property type="molecule type" value="Genomic_DNA"/>
</dbReference>
<keyword evidence="7 9" id="KW-0472">Membrane</keyword>
<dbReference type="InterPro" id="IPR000531">
    <property type="entry name" value="Beta-barrel_TonB"/>
</dbReference>
<dbReference type="InterPro" id="IPR010917">
    <property type="entry name" value="TonB_rcpt_CS"/>
</dbReference>
<feature type="domain" description="TonB-dependent receptor plug" evidence="15">
    <location>
        <begin position="69"/>
        <end position="163"/>
    </location>
</feature>
<dbReference type="InterPro" id="IPR039426">
    <property type="entry name" value="TonB-dep_rcpt-like"/>
</dbReference>
<evidence type="ECO:0000256" key="8">
    <source>
        <dbReference type="ARBA" id="ARBA00023237"/>
    </source>
</evidence>
<feature type="domain" description="TonB-dependent receptor-like beta-barrel" evidence="14">
    <location>
        <begin position="265"/>
        <end position="695"/>
    </location>
</feature>
<dbReference type="RefSeq" id="WP_103098895.1">
    <property type="nucleotide sequence ID" value="NZ_LYMM01000084.1"/>
</dbReference>
<keyword evidence="2 9" id="KW-0813">Transport</keyword>
<gene>
    <name evidence="16" type="ORF">A8V01_09550</name>
</gene>
<dbReference type="InterPro" id="IPR036942">
    <property type="entry name" value="Beta-barrel_TonB_sf"/>
</dbReference>
<evidence type="ECO:0000256" key="9">
    <source>
        <dbReference type="PROSITE-ProRule" id="PRU01360"/>
    </source>
</evidence>
<comment type="subcellular location">
    <subcellularLocation>
        <location evidence="1 9">Cell outer membrane</location>
        <topology evidence="1 9">Multi-pass membrane protein</topology>
    </subcellularLocation>
</comment>
<evidence type="ECO:0000256" key="6">
    <source>
        <dbReference type="ARBA" id="ARBA00023077"/>
    </source>
</evidence>
<organism evidence="16 17">
    <name type="scientific">Novosphingobium guangzhouense</name>
    <dbReference type="NCBI Taxonomy" id="1850347"/>
    <lineage>
        <taxon>Bacteria</taxon>
        <taxon>Pseudomonadati</taxon>
        <taxon>Pseudomonadota</taxon>
        <taxon>Alphaproteobacteria</taxon>
        <taxon>Sphingomonadales</taxon>
        <taxon>Sphingomonadaceae</taxon>
        <taxon>Novosphingobium</taxon>
    </lineage>
</organism>
<feature type="signal peptide" evidence="13">
    <location>
        <begin position="1"/>
        <end position="24"/>
    </location>
</feature>
<dbReference type="InterPro" id="IPR012910">
    <property type="entry name" value="Plug_dom"/>
</dbReference>
<name>A0A2K2FTM0_9SPHN</name>
<evidence type="ECO:0000256" key="2">
    <source>
        <dbReference type="ARBA" id="ARBA00022448"/>
    </source>
</evidence>
<evidence type="ECO:0000313" key="17">
    <source>
        <dbReference type="Proteomes" id="UP000236327"/>
    </source>
</evidence>
<reference evidence="16 17" key="1">
    <citation type="submission" date="2016-05" db="EMBL/GenBank/DDBJ databases">
        <title>Complete genome sequence of Novosphingobium guangzhouense SA925(T).</title>
        <authorList>
            <person name="Sha S."/>
        </authorList>
    </citation>
    <scope>NUCLEOTIDE SEQUENCE [LARGE SCALE GENOMIC DNA]</scope>
    <source>
        <strain evidence="16 17">SA925</strain>
    </source>
</reference>
<evidence type="ECO:0000256" key="13">
    <source>
        <dbReference type="SAM" id="SignalP"/>
    </source>
</evidence>
<keyword evidence="4 9" id="KW-0812">Transmembrane</keyword>
<feature type="chain" id="PRO_5014335365" evidence="13">
    <location>
        <begin position="25"/>
        <end position="726"/>
    </location>
</feature>
<evidence type="ECO:0000256" key="7">
    <source>
        <dbReference type="ARBA" id="ARBA00023136"/>
    </source>
</evidence>
<dbReference type="PROSITE" id="PS01156">
    <property type="entry name" value="TONB_DEPENDENT_REC_2"/>
    <property type="match status" value="1"/>
</dbReference>
<dbReference type="PROSITE" id="PS52016">
    <property type="entry name" value="TONB_DEPENDENT_REC_3"/>
    <property type="match status" value="1"/>
</dbReference>
<evidence type="ECO:0000256" key="5">
    <source>
        <dbReference type="ARBA" id="ARBA00022729"/>
    </source>
</evidence>
<evidence type="ECO:0000256" key="10">
    <source>
        <dbReference type="PROSITE-ProRule" id="PRU10144"/>
    </source>
</evidence>
<dbReference type="Pfam" id="PF00593">
    <property type="entry name" value="TonB_dep_Rec_b-barrel"/>
    <property type="match status" value="1"/>
</dbReference>
<evidence type="ECO:0000313" key="16">
    <source>
        <dbReference type="EMBL" id="PNU02118.1"/>
    </source>
</evidence>
<proteinExistence type="inferred from homology"/>
<feature type="compositionally biased region" description="Polar residues" evidence="12">
    <location>
        <begin position="27"/>
        <end position="44"/>
    </location>
</feature>
<evidence type="ECO:0000259" key="15">
    <source>
        <dbReference type="Pfam" id="PF07715"/>
    </source>
</evidence>
<keyword evidence="16" id="KW-0675">Receptor</keyword>
<keyword evidence="5 13" id="KW-0732">Signal</keyword>
<evidence type="ECO:0000256" key="4">
    <source>
        <dbReference type="ARBA" id="ARBA00022692"/>
    </source>
</evidence>
<feature type="region of interest" description="Disordered" evidence="12">
    <location>
        <begin position="25"/>
        <end position="44"/>
    </location>
</feature>
<accession>A0A2K2FTM0</accession>
<feature type="short sequence motif" description="TonB C-terminal box" evidence="10">
    <location>
        <begin position="709"/>
        <end position="726"/>
    </location>
</feature>
<comment type="caution">
    <text evidence="16">The sequence shown here is derived from an EMBL/GenBank/DDBJ whole genome shotgun (WGS) entry which is preliminary data.</text>
</comment>
<dbReference type="SUPFAM" id="SSF56935">
    <property type="entry name" value="Porins"/>
    <property type="match status" value="1"/>
</dbReference>
<dbReference type="AlphaFoldDB" id="A0A2K2FTM0"/>
<sequence>MSKVIIRGLGIATLTALAPALAHAQDESTSAETRTSDGKQTIIVTGSRPLPGGLLQDEGRLGILGDTSIMQIPYSLTSMSAKSLELFHNPSLPLANVLQNNPSIRSSTSSPMYTDFSMRGVNMNGNHMLLNGIPSLFSQFTTPPSHIIERIDIASGPNAAVNGVAMSNNGTDSGATAAPGTINVITKSAPNEDLNRVTGTFSGRSNVGLYFDVARRFGENKEWGIRANAEYMDGGLSLKGAENNSKNIFVNIDHKSASSTTNLFGGYFDLRINGGQRWFTFSGTGAELPKVPKADTDYDFPETTKLMHGYIVAVNHEQHISDNWTIFANFGAQEKEGYKYNSSSALRFNDAGAFVTANVANAQNEKTLNQYAQLGIRGAFRTGPLAHKIALAVDYAFAKYWNDTNNTATGKIGGNLYDGVAYSSTFYPLPALRTPVLQWTEKNLGVTLTDVITLGKFDLLLAASLKDENFLNELTGKRIRNDNVLPTGGLTYRVTPDFSIYAGHTESFSRGQMVSNDSRYVNAGAVLAPMRSRQNEIGMKLQKGGMLTTLAVFDMDQQNLIDVPVSTTTFRRDADGKNRYRGVELSTVGQLARQWTVTLGGLYLDAERQKTNGGLTDGKFVNGVSEWSGTAGFEFRPLESLGFTGRAIYNGEAFIDSGTSGRTRIPAFVSFDAGANYRMRVGSMPIRLNASVINLADKSYWMGRGGSTTFGLSMPRTVQLSVQADF</sequence>
<dbReference type="InterPro" id="IPR037066">
    <property type="entry name" value="Plug_dom_sf"/>
</dbReference>
<keyword evidence="17" id="KW-1185">Reference proteome</keyword>
<keyword evidence="3 9" id="KW-1134">Transmembrane beta strand</keyword>
<protein>
    <submittedName>
        <fullName evidence="16">TonB-dependent receptor</fullName>
    </submittedName>
</protein>
<dbReference type="Proteomes" id="UP000236327">
    <property type="component" value="Unassembled WGS sequence"/>
</dbReference>
<dbReference type="GO" id="GO:0009279">
    <property type="term" value="C:cell outer membrane"/>
    <property type="evidence" value="ECO:0007669"/>
    <property type="project" value="UniProtKB-SubCell"/>
</dbReference>
<evidence type="ECO:0000256" key="1">
    <source>
        <dbReference type="ARBA" id="ARBA00004571"/>
    </source>
</evidence>
<keyword evidence="6 11" id="KW-0798">TonB box</keyword>
<evidence type="ECO:0000256" key="12">
    <source>
        <dbReference type="SAM" id="MobiDB-lite"/>
    </source>
</evidence>
<keyword evidence="8 9" id="KW-0998">Cell outer membrane</keyword>
<dbReference type="CDD" id="cd01347">
    <property type="entry name" value="ligand_gated_channel"/>
    <property type="match status" value="1"/>
</dbReference>
<evidence type="ECO:0000259" key="14">
    <source>
        <dbReference type="Pfam" id="PF00593"/>
    </source>
</evidence>
<dbReference type="OrthoDB" id="9760333at2"/>
<dbReference type="Gene3D" id="2.170.130.10">
    <property type="entry name" value="TonB-dependent receptor, plug domain"/>
    <property type="match status" value="1"/>
</dbReference>
<dbReference type="Pfam" id="PF07715">
    <property type="entry name" value="Plug"/>
    <property type="match status" value="1"/>
</dbReference>
<dbReference type="PANTHER" id="PTHR32552">
    <property type="entry name" value="FERRICHROME IRON RECEPTOR-RELATED"/>
    <property type="match status" value="1"/>
</dbReference>
<dbReference type="Gene3D" id="2.40.170.20">
    <property type="entry name" value="TonB-dependent receptor, beta-barrel domain"/>
    <property type="match status" value="1"/>
</dbReference>
<evidence type="ECO:0000256" key="3">
    <source>
        <dbReference type="ARBA" id="ARBA00022452"/>
    </source>
</evidence>
<dbReference type="GO" id="GO:0015344">
    <property type="term" value="F:siderophore uptake transmembrane transporter activity"/>
    <property type="evidence" value="ECO:0007669"/>
    <property type="project" value="TreeGrafter"/>
</dbReference>